<dbReference type="AlphaFoldDB" id="D4DV30"/>
<dbReference type="InterPro" id="IPR036754">
    <property type="entry name" value="YbaK/aa-tRNA-synt-asso_dom_sf"/>
</dbReference>
<organism evidence="6 7">
    <name type="scientific">Neisseria elongata subsp. glycolytica ATCC 29315</name>
    <dbReference type="NCBI Taxonomy" id="546263"/>
    <lineage>
        <taxon>Bacteria</taxon>
        <taxon>Pseudomonadati</taxon>
        <taxon>Pseudomonadota</taxon>
        <taxon>Betaproteobacteria</taxon>
        <taxon>Neisseriales</taxon>
        <taxon>Neisseriaceae</taxon>
        <taxon>Neisseria</taxon>
    </lineage>
</organism>
<comment type="similarity">
    <text evidence="1 4">Belongs to the prolyl-tRNA editing family. YbaK/EbsC subfamily.</text>
</comment>
<dbReference type="STRING" id="546263.NELON_09595"/>
<dbReference type="PANTHER" id="PTHR30411">
    <property type="entry name" value="CYTOPLASMIC PROTEIN"/>
    <property type="match status" value="1"/>
</dbReference>
<dbReference type="EC" id="4.2.-.-" evidence="4"/>
<evidence type="ECO:0000256" key="4">
    <source>
        <dbReference type="PIRNR" id="PIRNR006181"/>
    </source>
</evidence>
<accession>D4DV30</accession>
<dbReference type="GO" id="GO:0006412">
    <property type="term" value="P:translation"/>
    <property type="evidence" value="ECO:0007669"/>
    <property type="project" value="UniProtKB-KW"/>
</dbReference>
<gene>
    <name evidence="6" type="ORF">NEIELOOT_02946</name>
</gene>
<comment type="caution">
    <text evidence="6">The sequence shown here is derived from an EMBL/GenBank/DDBJ whole genome shotgun (WGS) entry which is preliminary data.</text>
</comment>
<evidence type="ECO:0000313" key="6">
    <source>
        <dbReference type="EMBL" id="EFE48307.1"/>
    </source>
</evidence>
<dbReference type="NCBIfam" id="TIGR00011">
    <property type="entry name" value="YbaK_EbsC"/>
    <property type="match status" value="1"/>
</dbReference>
<keyword evidence="2 4" id="KW-0648">Protein biosynthesis</keyword>
<evidence type="ECO:0000259" key="5">
    <source>
        <dbReference type="Pfam" id="PF04073"/>
    </source>
</evidence>
<dbReference type="Proteomes" id="UP000005536">
    <property type="component" value="Unassembled WGS sequence"/>
</dbReference>
<dbReference type="GO" id="GO:0016829">
    <property type="term" value="F:lyase activity"/>
    <property type="evidence" value="ECO:0007669"/>
    <property type="project" value="UniProtKB-KW"/>
</dbReference>
<dbReference type="InterPro" id="IPR004369">
    <property type="entry name" value="Prolyl-tRNA_editing_YbaK/EbsC"/>
</dbReference>
<evidence type="ECO:0000256" key="1">
    <source>
        <dbReference type="ARBA" id="ARBA00009798"/>
    </source>
</evidence>
<evidence type="ECO:0000256" key="3">
    <source>
        <dbReference type="ARBA" id="ARBA00023239"/>
    </source>
</evidence>
<reference evidence="6 7" key="1">
    <citation type="submission" date="2010-02" db="EMBL/GenBank/DDBJ databases">
        <authorList>
            <person name="Weinstock G."/>
            <person name="Sodergren E."/>
            <person name="Clifton S."/>
            <person name="Fulton L."/>
            <person name="Fulton B."/>
            <person name="Courtney L."/>
            <person name="Fronick C."/>
            <person name="Harrison M."/>
            <person name="Strong C."/>
            <person name="Farmer C."/>
            <person name="Delahaunty K."/>
            <person name="Markovic C."/>
            <person name="Hall O."/>
            <person name="Minx P."/>
            <person name="Tomlinson C."/>
            <person name="Mitreva M."/>
            <person name="Nelson J."/>
            <person name="Hou S."/>
            <person name="Wollam A."/>
            <person name="Pepin K.H."/>
            <person name="Johnson M."/>
            <person name="Bhonagiri V."/>
            <person name="Zhang X."/>
            <person name="Suruliraj S."/>
            <person name="Warren W."/>
            <person name="Chinwalla A."/>
            <person name="Mardis E.R."/>
            <person name="Wilson R.K."/>
        </authorList>
    </citation>
    <scope>NUCLEOTIDE SEQUENCE [LARGE SCALE GENOMIC DNA]</scope>
    <source>
        <strain evidence="6 7">ATCC 29315</strain>
    </source>
</reference>
<evidence type="ECO:0000256" key="2">
    <source>
        <dbReference type="ARBA" id="ARBA00022917"/>
    </source>
</evidence>
<dbReference type="PANTHER" id="PTHR30411:SF0">
    <property type="entry name" value="CYS-TRNA(PRO)_CYS-TRNA(CYS) DEACYLASE YBAK"/>
    <property type="match status" value="1"/>
</dbReference>
<feature type="domain" description="YbaK/aminoacyl-tRNA synthetase-associated" evidence="5">
    <location>
        <begin position="64"/>
        <end position="170"/>
    </location>
</feature>
<dbReference type="PIRSF" id="PIRSF006181">
    <property type="entry name" value="EbsC_YbaK"/>
    <property type="match status" value="1"/>
</dbReference>
<dbReference type="GO" id="GO:0002161">
    <property type="term" value="F:aminoacyl-tRNA deacylase activity"/>
    <property type="evidence" value="ECO:0007669"/>
    <property type="project" value="InterPro"/>
</dbReference>
<protein>
    <recommendedName>
        <fullName evidence="4">Cys-tRNA(Pro)/Cys-tRNA(Cys) deacylase</fullName>
        <ecNumber evidence="4">4.2.-.-</ecNumber>
    </recommendedName>
</protein>
<sequence length="185" mass="20409">MQAKNGRLYLRRGKMAAVFPPRRTAMSKTDHPVTPAVRFLRQHKIEFVPHLYPYEERGGTAHSAHCLNVDEHAVVKTIVLQNEAKKGLIVLMHGDKQISTRKLGRLLGMKHIEPADPQQATKWTGYLVGGTSPFGCKTALPVYMERSITALDKIYINGGKRGFLVEISPIALNALAAEAVDVAAD</sequence>
<dbReference type="CDD" id="cd00002">
    <property type="entry name" value="YbaK_deacylase"/>
    <property type="match status" value="1"/>
</dbReference>
<dbReference type="SUPFAM" id="SSF55826">
    <property type="entry name" value="YbaK/ProRS associated domain"/>
    <property type="match status" value="1"/>
</dbReference>
<dbReference type="InterPro" id="IPR007214">
    <property type="entry name" value="YbaK/aa-tRNA-synth-assoc-dom"/>
</dbReference>
<keyword evidence="3 4" id="KW-0456">Lyase</keyword>
<name>D4DV30_NEIEG</name>
<dbReference type="Gene3D" id="3.90.960.10">
    <property type="entry name" value="YbaK/aminoacyl-tRNA synthetase-associated domain"/>
    <property type="match status" value="1"/>
</dbReference>
<evidence type="ECO:0000313" key="7">
    <source>
        <dbReference type="Proteomes" id="UP000005536"/>
    </source>
</evidence>
<dbReference type="EMBL" id="ADBF01000256">
    <property type="protein sequence ID" value="EFE48307.1"/>
    <property type="molecule type" value="Genomic_DNA"/>
</dbReference>
<dbReference type="Pfam" id="PF04073">
    <property type="entry name" value="tRNA_edit"/>
    <property type="match status" value="1"/>
</dbReference>
<proteinExistence type="inferred from homology"/>